<dbReference type="RefSeq" id="WP_246146520.1">
    <property type="nucleotide sequence ID" value="NZ_CP036525.1"/>
</dbReference>
<dbReference type="SMART" id="SM00028">
    <property type="entry name" value="TPR"/>
    <property type="match status" value="1"/>
</dbReference>
<proteinExistence type="predicted"/>
<evidence type="ECO:0000313" key="2">
    <source>
        <dbReference type="EMBL" id="QDT02642.1"/>
    </source>
</evidence>
<dbReference type="Gene3D" id="1.25.40.10">
    <property type="entry name" value="Tetratricopeptide repeat domain"/>
    <property type="match status" value="1"/>
</dbReference>
<evidence type="ECO:0000313" key="3">
    <source>
        <dbReference type="Proteomes" id="UP000318538"/>
    </source>
</evidence>
<keyword evidence="3" id="KW-1185">Reference proteome</keyword>
<dbReference type="PROSITE" id="PS50293">
    <property type="entry name" value="TPR_REGION"/>
    <property type="match status" value="1"/>
</dbReference>
<protein>
    <submittedName>
        <fullName evidence="2">Tetratricopeptide repeat protein</fullName>
    </submittedName>
</protein>
<accession>A0A517N685</accession>
<sequence length="195" mass="21800">MIRISMMIIALTWVGLWSTPNQQGERLMRAEKFAEAAKVFDDPMRQGVAWYRAGEFDKATQAFARSSSPDSLYNLGNSWLMLGKYDKAIASYQHALKLRPDWQEAIDNRDLAEARSKLIDGKGGDMGEQTLGADKIVFDKDKSKQGQDTNVNGDQASTDASVQAVWLRQVQTNPADFLRSKFAYQQAQKGEGADQ</sequence>
<dbReference type="PROSITE" id="PS50005">
    <property type="entry name" value="TPR"/>
    <property type="match status" value="1"/>
</dbReference>
<reference evidence="2 3" key="1">
    <citation type="submission" date="2019-02" db="EMBL/GenBank/DDBJ databases">
        <title>Deep-cultivation of Planctomycetes and their phenomic and genomic characterization uncovers novel biology.</title>
        <authorList>
            <person name="Wiegand S."/>
            <person name="Jogler M."/>
            <person name="Boedeker C."/>
            <person name="Pinto D."/>
            <person name="Vollmers J."/>
            <person name="Rivas-Marin E."/>
            <person name="Kohn T."/>
            <person name="Peeters S.H."/>
            <person name="Heuer A."/>
            <person name="Rast P."/>
            <person name="Oberbeckmann S."/>
            <person name="Bunk B."/>
            <person name="Jeske O."/>
            <person name="Meyerdierks A."/>
            <person name="Storesund J.E."/>
            <person name="Kallscheuer N."/>
            <person name="Luecker S."/>
            <person name="Lage O.M."/>
            <person name="Pohl T."/>
            <person name="Merkel B.J."/>
            <person name="Hornburger P."/>
            <person name="Mueller R.-W."/>
            <person name="Bruemmer F."/>
            <person name="Labrenz M."/>
            <person name="Spormann A.M."/>
            <person name="Op den Camp H."/>
            <person name="Overmann J."/>
            <person name="Amann R."/>
            <person name="Jetten M.S.M."/>
            <person name="Mascher T."/>
            <person name="Medema M.H."/>
            <person name="Devos D.P."/>
            <person name="Kaster A.-K."/>
            <person name="Ovreas L."/>
            <person name="Rohde M."/>
            <person name="Galperin M.Y."/>
            <person name="Jogler C."/>
        </authorList>
    </citation>
    <scope>NUCLEOTIDE SEQUENCE [LARGE SCALE GENOMIC DNA]</scope>
    <source>
        <strain evidence="2 3">K22_7</strain>
    </source>
</reference>
<evidence type="ECO:0000256" key="1">
    <source>
        <dbReference type="PROSITE-ProRule" id="PRU00339"/>
    </source>
</evidence>
<dbReference type="InterPro" id="IPR019734">
    <property type="entry name" value="TPR_rpt"/>
</dbReference>
<dbReference type="EMBL" id="CP036525">
    <property type="protein sequence ID" value="QDT02642.1"/>
    <property type="molecule type" value="Genomic_DNA"/>
</dbReference>
<dbReference type="Proteomes" id="UP000318538">
    <property type="component" value="Chromosome"/>
</dbReference>
<dbReference type="Pfam" id="PF00515">
    <property type="entry name" value="TPR_1"/>
    <property type="match status" value="1"/>
</dbReference>
<organism evidence="2 3">
    <name type="scientific">Rubripirellula lacrimiformis</name>
    <dbReference type="NCBI Taxonomy" id="1930273"/>
    <lineage>
        <taxon>Bacteria</taxon>
        <taxon>Pseudomonadati</taxon>
        <taxon>Planctomycetota</taxon>
        <taxon>Planctomycetia</taxon>
        <taxon>Pirellulales</taxon>
        <taxon>Pirellulaceae</taxon>
        <taxon>Rubripirellula</taxon>
    </lineage>
</organism>
<name>A0A517N685_9BACT</name>
<keyword evidence="1" id="KW-0802">TPR repeat</keyword>
<feature type="repeat" description="TPR" evidence="1">
    <location>
        <begin position="69"/>
        <end position="102"/>
    </location>
</feature>
<dbReference type="InterPro" id="IPR011990">
    <property type="entry name" value="TPR-like_helical_dom_sf"/>
</dbReference>
<dbReference type="KEGG" id="rlc:K227x_10200"/>
<gene>
    <name evidence="2" type="ORF">K227x_10200</name>
</gene>
<dbReference type="AlphaFoldDB" id="A0A517N685"/>
<dbReference type="SUPFAM" id="SSF48452">
    <property type="entry name" value="TPR-like"/>
    <property type="match status" value="1"/>
</dbReference>